<accession>A0A1Y5IBY0</accession>
<feature type="compositionally biased region" description="Basic residues" evidence="1">
    <location>
        <begin position="1"/>
        <end position="29"/>
    </location>
</feature>
<feature type="compositionally biased region" description="Basic and acidic residues" evidence="1">
    <location>
        <begin position="94"/>
        <end position="114"/>
    </location>
</feature>
<reference evidence="3" key="3">
    <citation type="submission" date="2017-04" db="EMBL/GenBank/DDBJ databases">
        <title>Population genomics of picophytoplankton unveils novel chromosome hypervariability.</title>
        <authorList>
            <consortium name="DOE Joint Genome Institute"/>
            <person name="Blanc-Mathieu R."/>
            <person name="Krasovec M."/>
            <person name="Hebrard M."/>
            <person name="Yau S."/>
            <person name="Desgranges E."/>
            <person name="Martin J."/>
            <person name="Schackwitz W."/>
            <person name="Kuo A."/>
            <person name="Salin G."/>
            <person name="Donnadieu C."/>
            <person name="Desdevises Y."/>
            <person name="Sanchez-Ferandin S."/>
            <person name="Moreau H."/>
            <person name="Rivals E."/>
            <person name="Grigoriev I.V."/>
            <person name="Grimsley N."/>
            <person name="Eyre-Walker A."/>
            <person name="Piganeau G."/>
        </authorList>
    </citation>
    <scope>NUCLEOTIDE SEQUENCE [LARGE SCALE GENOMIC DNA]</scope>
    <source>
        <strain evidence="3">RCC 1115</strain>
    </source>
</reference>
<evidence type="ECO:0000256" key="1">
    <source>
        <dbReference type="SAM" id="MobiDB-lite"/>
    </source>
</evidence>
<sequence length="147" mass="16327">MKVARTKQALRHLKTKRKRAKDKRRRRATRGVGDETMVTTADGGGERERGDGADALERSARERRSAVTARKRELRERIDELKSKRGKIGKKNFGKSEERKALTRRIQALEKERAALNPNGGSENGMGEDDGGGGDLIEADLDVEMAA</sequence>
<gene>
    <name evidence="3" type="ORF">BE221DRAFT_12581</name>
    <name evidence="2" type="ORF">OT_ostta03g00340</name>
</gene>
<dbReference type="OrthoDB" id="10560107at2759"/>
<feature type="region of interest" description="Disordered" evidence="1">
    <location>
        <begin position="1"/>
        <end position="147"/>
    </location>
</feature>
<accession>A0A096P7I7</accession>
<evidence type="ECO:0000313" key="2">
    <source>
        <dbReference type="EMBL" id="CEF96964.1"/>
    </source>
</evidence>
<reference evidence="2 4" key="1">
    <citation type="journal article" date="2006" name="Proc. Natl. Acad. Sci. U.S.A.">
        <title>Genome analysis of the smallest free-living eukaryote Ostreococcus tauri unveils many unique features.</title>
        <authorList>
            <person name="Derelle E."/>
            <person name="Ferraz C."/>
            <person name="Rombauts S."/>
            <person name="Rouze P."/>
            <person name="Worden A.Z."/>
            <person name="Robbens S."/>
            <person name="Partensky F."/>
            <person name="Degroeve S."/>
            <person name="Echeynie S."/>
            <person name="Cooke R."/>
            <person name="Saeys Y."/>
            <person name="Wuyts J."/>
            <person name="Jabbari K."/>
            <person name="Bowler C."/>
            <person name="Panaud O."/>
            <person name="Piegu B."/>
            <person name="Ball S.G."/>
            <person name="Ral J.-P."/>
            <person name="Bouget F.-Y."/>
            <person name="Piganeau G."/>
            <person name="De Baets B."/>
            <person name="Picard A."/>
            <person name="Delseny M."/>
            <person name="Demaille J."/>
            <person name="Van de Peer Y."/>
            <person name="Moreau H."/>
        </authorList>
    </citation>
    <scope>NUCLEOTIDE SEQUENCE [LARGE SCALE GENOMIC DNA]</scope>
    <source>
        <strain evidence="2 4">OTTH0595</strain>
    </source>
</reference>
<accession>A0A454XJU3</accession>
<evidence type="ECO:0000313" key="3">
    <source>
        <dbReference type="EMBL" id="OUS45734.1"/>
    </source>
</evidence>
<dbReference type="InParanoid" id="A0A096P7I7"/>
<feature type="compositionally biased region" description="Basic residues" evidence="1">
    <location>
        <begin position="84"/>
        <end position="93"/>
    </location>
</feature>
<feature type="compositionally biased region" description="Acidic residues" evidence="1">
    <location>
        <begin position="126"/>
        <end position="147"/>
    </location>
</feature>
<protein>
    <submittedName>
        <fullName evidence="2">Unnamed product</fullName>
    </submittedName>
</protein>
<dbReference type="EMBL" id="CAID01000003">
    <property type="protein sequence ID" value="CEF96964.1"/>
    <property type="molecule type" value="Genomic_DNA"/>
</dbReference>
<evidence type="ECO:0000313" key="4">
    <source>
        <dbReference type="Proteomes" id="UP000009170"/>
    </source>
</evidence>
<dbReference type="EMBL" id="KZ155786">
    <property type="protein sequence ID" value="OUS45734.1"/>
    <property type="molecule type" value="Genomic_DNA"/>
</dbReference>
<dbReference type="Proteomes" id="UP000195557">
    <property type="component" value="Unassembled WGS sequence"/>
</dbReference>
<proteinExistence type="predicted"/>
<organism evidence="2 4">
    <name type="scientific">Ostreococcus tauri</name>
    <name type="common">Marine green alga</name>
    <dbReference type="NCBI Taxonomy" id="70448"/>
    <lineage>
        <taxon>Eukaryota</taxon>
        <taxon>Viridiplantae</taxon>
        <taxon>Chlorophyta</taxon>
        <taxon>Mamiellophyceae</taxon>
        <taxon>Mamiellales</taxon>
        <taxon>Bathycoccaceae</taxon>
        <taxon>Ostreococcus</taxon>
    </lineage>
</organism>
<feature type="compositionally biased region" description="Basic and acidic residues" evidence="1">
    <location>
        <begin position="44"/>
        <end position="83"/>
    </location>
</feature>
<dbReference type="AlphaFoldDB" id="A0A096P7I7"/>
<keyword evidence="4" id="KW-1185">Reference proteome</keyword>
<name>A0A096P7I7_OSTTA</name>
<dbReference type="Proteomes" id="UP000009170">
    <property type="component" value="Unassembled WGS sequence"/>
</dbReference>
<reference evidence="2" key="2">
    <citation type="journal article" date="2014" name="BMC Genomics">
        <title>An improved genome of the model marine alga Ostreococcus tauri unfolds by assessing Illumina de novo assemblies.</title>
        <authorList>
            <person name="Blanc-Mathieu R."/>
            <person name="Verhelst B."/>
            <person name="Derelle E."/>
            <person name="Rombauts S."/>
            <person name="Bouget F.Y."/>
            <person name="Carre I."/>
            <person name="Chateau A."/>
            <person name="Eyre-Walker A."/>
            <person name="Grimsley N."/>
            <person name="Moreau H."/>
            <person name="Piegu B."/>
            <person name="Rivals E."/>
            <person name="Schackwitz W."/>
            <person name="Van de Peer Y."/>
            <person name="Piganeau G."/>
        </authorList>
    </citation>
    <scope>NUCLEOTIDE SEQUENCE</scope>
    <source>
        <strain evidence="2">RCC4221</strain>
    </source>
</reference>